<dbReference type="EMBL" id="CM009295">
    <property type="protein sequence ID" value="PNT31527.1"/>
    <property type="molecule type" value="Genomic_DNA"/>
</dbReference>
<gene>
    <name evidence="1" type="ORF">POPTR_006G136000</name>
</gene>
<sequence length="89" mass="10538">MNNEASRIVLGNIFAIVSMSFDRRREKGTEGKRMKILGNKDRIFQDLKMEPLDNFCCGCLLATNERREQRKTRMKFFENKGRIFQDLTM</sequence>
<reference evidence="1 2" key="1">
    <citation type="journal article" date="2006" name="Science">
        <title>The genome of black cottonwood, Populus trichocarpa (Torr. &amp; Gray).</title>
        <authorList>
            <person name="Tuskan G.A."/>
            <person name="Difazio S."/>
            <person name="Jansson S."/>
            <person name="Bohlmann J."/>
            <person name="Grigoriev I."/>
            <person name="Hellsten U."/>
            <person name="Putnam N."/>
            <person name="Ralph S."/>
            <person name="Rombauts S."/>
            <person name="Salamov A."/>
            <person name="Schein J."/>
            <person name="Sterck L."/>
            <person name="Aerts A."/>
            <person name="Bhalerao R.R."/>
            <person name="Bhalerao R.P."/>
            <person name="Blaudez D."/>
            <person name="Boerjan W."/>
            <person name="Brun A."/>
            <person name="Brunner A."/>
            <person name="Busov V."/>
            <person name="Campbell M."/>
            <person name="Carlson J."/>
            <person name="Chalot M."/>
            <person name="Chapman J."/>
            <person name="Chen G.L."/>
            <person name="Cooper D."/>
            <person name="Coutinho P.M."/>
            <person name="Couturier J."/>
            <person name="Covert S."/>
            <person name="Cronk Q."/>
            <person name="Cunningham R."/>
            <person name="Davis J."/>
            <person name="Degroeve S."/>
            <person name="Dejardin A."/>
            <person name="Depamphilis C."/>
            <person name="Detter J."/>
            <person name="Dirks B."/>
            <person name="Dubchak I."/>
            <person name="Duplessis S."/>
            <person name="Ehlting J."/>
            <person name="Ellis B."/>
            <person name="Gendler K."/>
            <person name="Goodstein D."/>
            <person name="Gribskov M."/>
            <person name="Grimwood J."/>
            <person name="Groover A."/>
            <person name="Gunter L."/>
            <person name="Hamberger B."/>
            <person name="Heinze B."/>
            <person name="Helariutta Y."/>
            <person name="Henrissat B."/>
            <person name="Holligan D."/>
            <person name="Holt R."/>
            <person name="Huang W."/>
            <person name="Islam-Faridi N."/>
            <person name="Jones S."/>
            <person name="Jones-Rhoades M."/>
            <person name="Jorgensen R."/>
            <person name="Joshi C."/>
            <person name="Kangasjarvi J."/>
            <person name="Karlsson J."/>
            <person name="Kelleher C."/>
            <person name="Kirkpatrick R."/>
            <person name="Kirst M."/>
            <person name="Kohler A."/>
            <person name="Kalluri U."/>
            <person name="Larimer F."/>
            <person name="Leebens-Mack J."/>
            <person name="Leple J.C."/>
            <person name="Locascio P."/>
            <person name="Lou Y."/>
            <person name="Lucas S."/>
            <person name="Martin F."/>
            <person name="Montanini B."/>
            <person name="Napoli C."/>
            <person name="Nelson D.R."/>
            <person name="Nelson C."/>
            <person name="Nieminen K."/>
            <person name="Nilsson O."/>
            <person name="Pereda V."/>
            <person name="Peter G."/>
            <person name="Philippe R."/>
            <person name="Pilate G."/>
            <person name="Poliakov A."/>
            <person name="Razumovskaya J."/>
            <person name="Richardson P."/>
            <person name="Rinaldi C."/>
            <person name="Ritland K."/>
            <person name="Rouze P."/>
            <person name="Ryaboy D."/>
            <person name="Schmutz J."/>
            <person name="Schrader J."/>
            <person name="Segerman B."/>
            <person name="Shin H."/>
            <person name="Siddiqui A."/>
            <person name="Sterky F."/>
            <person name="Terry A."/>
            <person name="Tsai C.J."/>
            <person name="Uberbacher E."/>
            <person name="Unneberg P."/>
            <person name="Vahala J."/>
            <person name="Wall K."/>
            <person name="Wessler S."/>
            <person name="Yang G."/>
            <person name="Yin T."/>
            <person name="Douglas C."/>
            <person name="Marra M."/>
            <person name="Sandberg G."/>
            <person name="Van de Peer Y."/>
            <person name="Rokhsar D."/>
        </authorList>
    </citation>
    <scope>NUCLEOTIDE SEQUENCE [LARGE SCALE GENOMIC DNA]</scope>
    <source>
        <strain evidence="2">cv. Nisqually</strain>
    </source>
</reference>
<organism evidence="1 2">
    <name type="scientific">Populus trichocarpa</name>
    <name type="common">Western balsam poplar</name>
    <name type="synonym">Populus balsamifera subsp. trichocarpa</name>
    <dbReference type="NCBI Taxonomy" id="3694"/>
    <lineage>
        <taxon>Eukaryota</taxon>
        <taxon>Viridiplantae</taxon>
        <taxon>Streptophyta</taxon>
        <taxon>Embryophyta</taxon>
        <taxon>Tracheophyta</taxon>
        <taxon>Spermatophyta</taxon>
        <taxon>Magnoliopsida</taxon>
        <taxon>eudicotyledons</taxon>
        <taxon>Gunneridae</taxon>
        <taxon>Pentapetalae</taxon>
        <taxon>rosids</taxon>
        <taxon>fabids</taxon>
        <taxon>Malpighiales</taxon>
        <taxon>Salicaceae</taxon>
        <taxon>Saliceae</taxon>
        <taxon>Populus</taxon>
    </lineage>
</organism>
<evidence type="ECO:0000313" key="1">
    <source>
        <dbReference type="EMBL" id="PNT31527.1"/>
    </source>
</evidence>
<name>U5G730_POPTR</name>
<dbReference type="AlphaFoldDB" id="U5G730"/>
<proteinExistence type="predicted"/>
<accession>U5G730</accession>
<dbReference type="InParanoid" id="U5G730"/>
<protein>
    <submittedName>
        <fullName evidence="1">Uncharacterized protein</fullName>
    </submittedName>
</protein>
<keyword evidence="2" id="KW-1185">Reference proteome</keyword>
<evidence type="ECO:0000313" key="2">
    <source>
        <dbReference type="Proteomes" id="UP000006729"/>
    </source>
</evidence>
<dbReference type="Proteomes" id="UP000006729">
    <property type="component" value="Chromosome 6"/>
</dbReference>
<dbReference type="HOGENOM" id="CLU_2458939_0_0_1"/>